<dbReference type="CDD" id="cd04645">
    <property type="entry name" value="LbH_gamma_CA_like"/>
    <property type="match status" value="1"/>
</dbReference>
<organism evidence="1">
    <name type="scientific">hydrothermal vent metagenome</name>
    <dbReference type="NCBI Taxonomy" id="652676"/>
    <lineage>
        <taxon>unclassified sequences</taxon>
        <taxon>metagenomes</taxon>
        <taxon>ecological metagenomes</taxon>
    </lineage>
</organism>
<evidence type="ECO:0000313" key="1">
    <source>
        <dbReference type="EMBL" id="VAW98149.1"/>
    </source>
</evidence>
<dbReference type="PANTHER" id="PTHR13061:SF56">
    <property type="entry name" value="PROTEIN YRDA"/>
    <property type="match status" value="1"/>
</dbReference>
<accession>A0A3B1AII1</accession>
<proteinExistence type="predicted"/>
<dbReference type="GO" id="GO:0004089">
    <property type="term" value="F:carbonate dehydratase activity"/>
    <property type="evidence" value="ECO:0007669"/>
    <property type="project" value="UniProtKB-EC"/>
</dbReference>
<dbReference type="InterPro" id="IPR001451">
    <property type="entry name" value="Hexapep"/>
</dbReference>
<dbReference type="EC" id="4.2.1.1" evidence="1"/>
<keyword evidence="1" id="KW-0456">Lyase</keyword>
<dbReference type="AlphaFoldDB" id="A0A3B1AII1"/>
<dbReference type="Gene3D" id="2.160.10.10">
    <property type="entry name" value="Hexapeptide repeat proteins"/>
    <property type="match status" value="1"/>
</dbReference>
<dbReference type="EMBL" id="UOFS01000036">
    <property type="protein sequence ID" value="VAW98149.1"/>
    <property type="molecule type" value="Genomic_DNA"/>
</dbReference>
<dbReference type="PANTHER" id="PTHR13061">
    <property type="entry name" value="DYNACTIN SUBUNIT P25"/>
    <property type="match status" value="1"/>
</dbReference>
<dbReference type="SUPFAM" id="SSF51161">
    <property type="entry name" value="Trimeric LpxA-like enzymes"/>
    <property type="match status" value="1"/>
</dbReference>
<name>A0A3B1AII1_9ZZZZ</name>
<protein>
    <submittedName>
        <fullName evidence="1">Carbonic anhydrase, gamma class</fullName>
        <ecNumber evidence="1">4.2.1.1</ecNumber>
    </submittedName>
</protein>
<dbReference type="InterPro" id="IPR011004">
    <property type="entry name" value="Trimer_LpxA-like_sf"/>
</dbReference>
<dbReference type="Pfam" id="PF00132">
    <property type="entry name" value="Hexapep"/>
    <property type="match status" value="1"/>
</dbReference>
<dbReference type="InterPro" id="IPR047324">
    <property type="entry name" value="LbH_gamma_CA-like"/>
</dbReference>
<gene>
    <name evidence="1" type="ORF">MNBD_GAMMA22-1189</name>
</gene>
<dbReference type="InterPro" id="IPR050484">
    <property type="entry name" value="Transf_Hexapept/Carb_Anhydrase"/>
</dbReference>
<sequence length="178" mass="19442">MSIRHFQQHQPKIADKVYIDTQACIIGDVVIAADSSVWPMTVIRGDVNSIRIGERCNIQDNSVLHVTHDGPYVPGGFSLSLGNDVTIGHHVTLHGCTLHDFCLIGMGATVMDGAVVESDVIVGAGSLVTPKKILNSGFLYTGSPARQIRKLTADEIESLRYSSQHYVRLKNNYLAQKK</sequence>
<reference evidence="1" key="1">
    <citation type="submission" date="2018-06" db="EMBL/GenBank/DDBJ databases">
        <authorList>
            <person name="Zhirakovskaya E."/>
        </authorList>
    </citation>
    <scope>NUCLEOTIDE SEQUENCE</scope>
</reference>